<dbReference type="PANTHER" id="PTHR43342">
    <property type="entry name" value="NADH-QUINONE OXIDOREDUCTASE, E SUBUNIT"/>
    <property type="match status" value="1"/>
</dbReference>
<organism evidence="8 9">
    <name type="scientific">Cupriavidus gilardii</name>
    <dbReference type="NCBI Taxonomy" id="82541"/>
    <lineage>
        <taxon>Bacteria</taxon>
        <taxon>Pseudomonadati</taxon>
        <taxon>Pseudomonadota</taxon>
        <taxon>Betaproteobacteria</taxon>
        <taxon>Burkholderiales</taxon>
        <taxon>Burkholderiaceae</taxon>
        <taxon>Cupriavidus</taxon>
    </lineage>
</organism>
<evidence type="ECO:0000256" key="2">
    <source>
        <dbReference type="ARBA" id="ARBA00022714"/>
    </source>
</evidence>
<keyword evidence="5 7" id="KW-0411">Iron-sulfur</keyword>
<dbReference type="Proteomes" id="UP000542973">
    <property type="component" value="Unassembled WGS sequence"/>
</dbReference>
<dbReference type="EMBL" id="JABEMD010000038">
    <property type="protein sequence ID" value="NNH13047.1"/>
    <property type="molecule type" value="Genomic_DNA"/>
</dbReference>
<feature type="binding site" evidence="7">
    <location>
        <position position="92"/>
    </location>
    <ligand>
        <name>[2Fe-2S] cluster</name>
        <dbReference type="ChEBI" id="CHEBI:190135"/>
    </ligand>
</feature>
<dbReference type="GO" id="GO:0051537">
    <property type="term" value="F:2 iron, 2 sulfur cluster binding"/>
    <property type="evidence" value="ECO:0007669"/>
    <property type="project" value="UniProtKB-KW"/>
</dbReference>
<evidence type="ECO:0000256" key="4">
    <source>
        <dbReference type="ARBA" id="ARBA00023004"/>
    </source>
</evidence>
<dbReference type="CDD" id="cd03081">
    <property type="entry name" value="TRX_Fd_NuoE_FDH_gamma"/>
    <property type="match status" value="1"/>
</dbReference>
<dbReference type="GO" id="GO:0016491">
    <property type="term" value="F:oxidoreductase activity"/>
    <property type="evidence" value="ECO:0007669"/>
    <property type="project" value="InterPro"/>
</dbReference>
<dbReference type="Gene3D" id="3.40.30.10">
    <property type="entry name" value="Glutaredoxin"/>
    <property type="match status" value="1"/>
</dbReference>
<accession>A0A849BKK3</accession>
<name>A0A849BKK3_9BURK</name>
<dbReference type="GO" id="GO:0046872">
    <property type="term" value="F:metal ion binding"/>
    <property type="evidence" value="ECO:0007669"/>
    <property type="project" value="UniProtKB-KW"/>
</dbReference>
<comment type="caution">
    <text evidence="8">The sequence shown here is derived from an EMBL/GenBank/DDBJ whole genome shotgun (WGS) entry which is preliminary data.</text>
</comment>
<comment type="cofactor">
    <cofactor evidence="7">
        <name>[2Fe-2S] cluster</name>
        <dbReference type="ChEBI" id="CHEBI:190135"/>
    </cofactor>
    <text evidence="7">Binds 1 [2Fe-2S] cluster.</text>
</comment>
<keyword evidence="4 7" id="KW-0408">Iron</keyword>
<proteinExistence type="inferred from homology"/>
<evidence type="ECO:0000256" key="7">
    <source>
        <dbReference type="PIRSR" id="PIRSR000216-1"/>
    </source>
</evidence>
<dbReference type="InterPro" id="IPR002023">
    <property type="entry name" value="NuoE-like"/>
</dbReference>
<dbReference type="InterPro" id="IPR041921">
    <property type="entry name" value="NuoE_N"/>
</dbReference>
<feature type="binding site" evidence="7">
    <location>
        <position position="133"/>
    </location>
    <ligand>
        <name>[2Fe-2S] cluster</name>
        <dbReference type="ChEBI" id="CHEBI:190135"/>
    </ligand>
</feature>
<evidence type="ECO:0000313" key="9">
    <source>
        <dbReference type="Proteomes" id="UP000542973"/>
    </source>
</evidence>
<evidence type="ECO:0000256" key="6">
    <source>
        <dbReference type="ARBA" id="ARBA00034078"/>
    </source>
</evidence>
<evidence type="ECO:0000256" key="1">
    <source>
        <dbReference type="ARBA" id="ARBA00010643"/>
    </source>
</evidence>
<evidence type="ECO:0000256" key="3">
    <source>
        <dbReference type="ARBA" id="ARBA00022723"/>
    </source>
</evidence>
<feature type="binding site" evidence="7">
    <location>
        <position position="97"/>
    </location>
    <ligand>
        <name>[2Fe-2S] cluster</name>
        <dbReference type="ChEBI" id="CHEBI:190135"/>
    </ligand>
</feature>
<reference evidence="8 9" key="1">
    <citation type="submission" date="2020-05" db="EMBL/GenBank/DDBJ databases">
        <title>MicrobeNet Type strains.</title>
        <authorList>
            <person name="Nicholson A.C."/>
        </authorList>
    </citation>
    <scope>NUCLEOTIDE SEQUENCE [LARGE SCALE GENOMIC DNA]</scope>
    <source>
        <strain evidence="8 9">ATCC 700815</strain>
    </source>
</reference>
<dbReference type="InterPro" id="IPR028431">
    <property type="entry name" value="NADP_DH_HndA-like"/>
</dbReference>
<keyword evidence="2 7" id="KW-0001">2Fe-2S</keyword>
<keyword evidence="3 7" id="KW-0479">Metal-binding</keyword>
<dbReference type="NCBIfam" id="NF004638">
    <property type="entry name" value="PRK05988.1"/>
    <property type="match status" value="1"/>
</dbReference>
<dbReference type="PIRSF" id="PIRSF000216">
    <property type="entry name" value="NADH_DH_24kDa"/>
    <property type="match status" value="1"/>
</dbReference>
<dbReference type="InterPro" id="IPR036249">
    <property type="entry name" value="Thioredoxin-like_sf"/>
</dbReference>
<comment type="similarity">
    <text evidence="1">Belongs to the complex I 24 kDa subunit family.</text>
</comment>
<dbReference type="PANTHER" id="PTHR43342:SF1">
    <property type="entry name" value="BIFURCATING [FEFE] HYDROGENASE GAMMA SUBUNIT"/>
    <property type="match status" value="1"/>
</dbReference>
<dbReference type="SUPFAM" id="SSF52833">
    <property type="entry name" value="Thioredoxin-like"/>
    <property type="match status" value="1"/>
</dbReference>
<dbReference type="Pfam" id="PF01257">
    <property type="entry name" value="2Fe-2S_thioredx"/>
    <property type="match status" value="1"/>
</dbReference>
<evidence type="ECO:0000256" key="5">
    <source>
        <dbReference type="ARBA" id="ARBA00023014"/>
    </source>
</evidence>
<feature type="binding site" evidence="7">
    <location>
        <position position="137"/>
    </location>
    <ligand>
        <name>[2Fe-2S] cluster</name>
        <dbReference type="ChEBI" id="CHEBI:190135"/>
    </ligand>
</feature>
<comment type="cofactor">
    <cofactor evidence="6">
        <name>[2Fe-2S] cluster</name>
        <dbReference type="ChEBI" id="CHEBI:190135"/>
    </cofactor>
</comment>
<protein>
    <submittedName>
        <fullName evidence="8">Formate dehydrogenase subunit gamma</fullName>
    </submittedName>
</protein>
<dbReference type="Gene3D" id="1.10.10.1590">
    <property type="entry name" value="NADH-quinone oxidoreductase subunit E"/>
    <property type="match status" value="1"/>
</dbReference>
<sequence>MEGAASESAATKAPDAEAADRIAAILRARQHQPGALLPILHDVQDALGFVPADAVPAIAGALNLSRAEVHGVISFYHHFRDRPAGRHVLQLCRAEACQAVGADALADHAQRELGCGWHQTSADGAITLEPVYCLGQCAVGPALMAGTELHGGVTPARLDALLTALRQGDAGYDDARQDRAACMSDDEVSR</sequence>
<evidence type="ECO:0000313" key="8">
    <source>
        <dbReference type="EMBL" id="NNH13047.1"/>
    </source>
</evidence>
<gene>
    <name evidence="8" type="ORF">HLB16_19465</name>
</gene>
<dbReference type="AlphaFoldDB" id="A0A849BKK3"/>